<dbReference type="PANTHER" id="PTHR42937">
    <property type="match status" value="1"/>
</dbReference>
<feature type="signal peptide" evidence="3">
    <location>
        <begin position="1"/>
        <end position="26"/>
    </location>
</feature>
<reference evidence="5 6" key="1">
    <citation type="submission" date="2019-10" db="EMBL/GenBank/DDBJ databases">
        <title>Pseudopuniceibacterium sp. HQ09 islated from Antarctica.</title>
        <authorList>
            <person name="Liao L."/>
            <person name="Su S."/>
            <person name="Chen B."/>
            <person name="Yu Y."/>
        </authorList>
    </citation>
    <scope>NUCLEOTIDE SEQUENCE [LARGE SCALE GENOMIC DNA]</scope>
    <source>
        <strain evidence="5 6">HQ09</strain>
    </source>
</reference>
<accession>A0A7L9WGJ2</accession>
<evidence type="ECO:0000259" key="4">
    <source>
        <dbReference type="Pfam" id="PF00291"/>
    </source>
</evidence>
<dbReference type="InterPro" id="IPR001926">
    <property type="entry name" value="TrpB-like_PALP"/>
</dbReference>
<protein>
    <submittedName>
        <fullName evidence="5">Pyridoxal-phosphate dependent enzyme</fullName>
    </submittedName>
</protein>
<dbReference type="AlphaFoldDB" id="A0A7L9WGJ2"/>
<evidence type="ECO:0000313" key="6">
    <source>
        <dbReference type="Proteomes" id="UP000594118"/>
    </source>
</evidence>
<dbReference type="Gene3D" id="3.40.50.1100">
    <property type="match status" value="2"/>
</dbReference>
<keyword evidence="6" id="KW-1185">Reference proteome</keyword>
<evidence type="ECO:0000256" key="1">
    <source>
        <dbReference type="ARBA" id="ARBA00001933"/>
    </source>
</evidence>
<proteinExistence type="predicted"/>
<comment type="cofactor">
    <cofactor evidence="1">
        <name>pyridoxal 5'-phosphate</name>
        <dbReference type="ChEBI" id="CHEBI:597326"/>
    </cofactor>
</comment>
<gene>
    <name evidence="5" type="ORF">F3W81_00520</name>
</gene>
<feature type="domain" description="Tryptophan synthase beta chain-like PALP" evidence="4">
    <location>
        <begin position="24"/>
        <end position="334"/>
    </location>
</feature>
<dbReference type="InterPro" id="IPR036052">
    <property type="entry name" value="TrpB-like_PALP_sf"/>
</dbReference>
<feature type="chain" id="PRO_5032337859" evidence="3">
    <location>
        <begin position="27"/>
        <end position="340"/>
    </location>
</feature>
<dbReference type="Pfam" id="PF00291">
    <property type="entry name" value="PALP"/>
    <property type="match status" value="1"/>
</dbReference>
<dbReference type="SUPFAM" id="SSF53686">
    <property type="entry name" value="Tryptophan synthase beta subunit-like PLP-dependent enzymes"/>
    <property type="match status" value="1"/>
</dbReference>
<dbReference type="EMBL" id="CP045201">
    <property type="protein sequence ID" value="QOL79451.1"/>
    <property type="molecule type" value="Genomic_DNA"/>
</dbReference>
<sequence>MSDTHRRFRVSPDRPLALLASCPAYAATPLGENAALSALGHGHVLLKDETARMRLGSFKALGGTYAIVQMIQDASGATDLLSDAARATAAGMTFITASAGNHGLSVGAGARIFGAQARIVLDSTVPASFAARITAMGAEVIRVPGGYADAVAHAIRTANDNDWLLLADGSWPGYEARPALIMEGYTVLAEECRQQFATTGDWPTHVFLQAGVGGLAAAVAGHIRAFWDVQPVITVVEPDRAPCLKLSAAAGHPVTATGAQSNMGRLDCKDVSLLAFDALRLDADHFVSITDAQAEAAVALFAQAGVATTPSGAASLAGMIAAGLPVQARSLVIATEGASG</sequence>
<dbReference type="Proteomes" id="UP000594118">
    <property type="component" value="Chromosome"/>
</dbReference>
<keyword evidence="3" id="KW-0732">Signal</keyword>
<name>A0A7L9WGJ2_9RHOB</name>
<evidence type="ECO:0000313" key="5">
    <source>
        <dbReference type="EMBL" id="QOL79451.1"/>
    </source>
</evidence>
<dbReference type="RefSeq" id="WP_193081623.1">
    <property type="nucleotide sequence ID" value="NZ_CP045201.1"/>
</dbReference>
<organism evidence="5 6">
    <name type="scientific">Pseudooceanicola spongiae</name>
    <dbReference type="NCBI Taxonomy" id="2613965"/>
    <lineage>
        <taxon>Bacteria</taxon>
        <taxon>Pseudomonadati</taxon>
        <taxon>Pseudomonadota</taxon>
        <taxon>Alphaproteobacteria</taxon>
        <taxon>Rhodobacterales</taxon>
        <taxon>Paracoccaceae</taxon>
        <taxon>Pseudooceanicola</taxon>
    </lineage>
</organism>
<dbReference type="KEGG" id="pshq:F3W81_00520"/>
<keyword evidence="2" id="KW-0663">Pyridoxal phosphate</keyword>
<evidence type="ECO:0000256" key="3">
    <source>
        <dbReference type="SAM" id="SignalP"/>
    </source>
</evidence>
<dbReference type="PANTHER" id="PTHR42937:SF1">
    <property type="entry name" value="DIAMINOPROPIONATE AMMONIA-LYASE"/>
    <property type="match status" value="1"/>
</dbReference>
<evidence type="ECO:0000256" key="2">
    <source>
        <dbReference type="ARBA" id="ARBA00022898"/>
    </source>
</evidence>